<organism evidence="2 3">
    <name type="scientific">Terribacillus halophilus</name>
    <dbReference type="NCBI Taxonomy" id="361279"/>
    <lineage>
        <taxon>Bacteria</taxon>
        <taxon>Bacillati</taxon>
        <taxon>Bacillota</taxon>
        <taxon>Bacilli</taxon>
        <taxon>Bacillales</taxon>
        <taxon>Bacillaceae</taxon>
        <taxon>Terribacillus</taxon>
    </lineage>
</organism>
<dbReference type="AlphaFoldDB" id="A0A1G6PP97"/>
<evidence type="ECO:0000259" key="1">
    <source>
        <dbReference type="Pfam" id="PF20591"/>
    </source>
</evidence>
<evidence type="ECO:0000313" key="2">
    <source>
        <dbReference type="EMBL" id="SDC81207.1"/>
    </source>
</evidence>
<dbReference type="InterPro" id="IPR046742">
    <property type="entry name" value="DUF6792"/>
</dbReference>
<dbReference type="Pfam" id="PF20591">
    <property type="entry name" value="DUF6792"/>
    <property type="match status" value="1"/>
</dbReference>
<dbReference type="EMBL" id="FMZB01000004">
    <property type="protein sequence ID" value="SDC81207.1"/>
    <property type="molecule type" value="Genomic_DNA"/>
</dbReference>
<dbReference type="STRING" id="361279.SAMN05421663_104183"/>
<sequence length="609" mass="68516">MSLDKITSSNVWMRLTNTEYDNLKPDELEVKFKSIYLEETGELFEGEVKIYHSSDSKNTANLESGYDGTSLLISEGGEEKLYVINQGSVDGADWRENIKGPFAGKSTKQAEATKVFVDDSKNHFGIEDDTEVVSFGHSLGNHNSTITGIVDDTFDEIYGVNGLQLPPLEVYDYDPTFFEAVNQHFGIKNPDDVTKIPSNKLAEFTKDYYKDSPVKIHQKISTDDPLFAVTEKAGLVTFGDVEMIDTNPEVDGIKNLVDDIPDDVIASFRDLAIDYSVADNNGGVNEVASQLLGVKLEYLEGIKGGMDVLQWYAFDHDEFDETIKSLKDNLPPLLEKVSVITQNADTIFGRLYEEGYITEDQKNIMIKEVANLEKDLSEAYAAIYENADINENLNELSLYGDYRLYKAFQKLKGSFTGSIENILNSGILESLESIKGSHSIEEMLNALTGGNKSYSGKDLIYTTTGAGGEPIEVNMSAALRLYREGALIFEDKMSAIAKLEKAVHEEIQLAFKEERKKVFDEIYHIESNPKGYAYSRGWMHRYPLYEVESLNVMDNVYPLERADLDEQVYEMKSSVDSGYKLIEDYRKAVEDLFAEEEKLSQMFDLVRGI</sequence>
<dbReference type="Proteomes" id="UP000198666">
    <property type="component" value="Unassembled WGS sequence"/>
</dbReference>
<feature type="domain" description="DUF6792" evidence="1">
    <location>
        <begin position="19"/>
        <end position="227"/>
    </location>
</feature>
<name>A0A1G6PP97_9BACI</name>
<evidence type="ECO:0000313" key="3">
    <source>
        <dbReference type="Proteomes" id="UP000198666"/>
    </source>
</evidence>
<protein>
    <recommendedName>
        <fullName evidence="1">DUF6792 domain-containing protein</fullName>
    </recommendedName>
</protein>
<dbReference type="RefSeq" id="WP_093726978.1">
    <property type="nucleotide sequence ID" value="NZ_FMZB01000004.1"/>
</dbReference>
<accession>A0A1G6PP97</accession>
<proteinExistence type="predicted"/>
<gene>
    <name evidence="2" type="ORF">SAMN05421663_104183</name>
</gene>
<dbReference type="OrthoDB" id="2712710at2"/>
<reference evidence="3" key="1">
    <citation type="submission" date="2016-10" db="EMBL/GenBank/DDBJ databases">
        <authorList>
            <person name="Varghese N."/>
            <person name="Submissions S."/>
        </authorList>
    </citation>
    <scope>NUCLEOTIDE SEQUENCE [LARGE SCALE GENOMIC DNA]</scope>
    <source>
        <strain evidence="3">DSM 21620</strain>
    </source>
</reference>
<keyword evidence="3" id="KW-1185">Reference proteome</keyword>